<proteinExistence type="predicted"/>
<dbReference type="Proteomes" id="UP000007802">
    <property type="component" value="Unassembled WGS sequence"/>
</dbReference>
<evidence type="ECO:0000313" key="1">
    <source>
        <dbReference type="EMBL" id="KMW68706.1"/>
    </source>
</evidence>
<feature type="non-terminal residue" evidence="1">
    <location>
        <position position="151"/>
    </location>
</feature>
<sequence length="151" mass="16081">SSHVDRSVFTDDSELNIESLIENLKNVIMTELSMSCVTESFISLSASSVSFSAASSQTSTSASVSGSPAPATPVSVTLTPATSALSGFAVSAFIISSSCFKKMLCRLDESHFSRITSSLNSIEIMKDICVFRNENMNVVLFYTCGCETCTP</sequence>
<dbReference type="AlphaFoldDB" id="A0A0J9ERM7"/>
<organism evidence="1">
    <name type="scientific">Ajellomyces dermatitidis (strain ATCC 18188 / CBS 674.68)</name>
    <name type="common">Blastomyces dermatitidis</name>
    <dbReference type="NCBI Taxonomy" id="653446"/>
    <lineage>
        <taxon>Eukaryota</taxon>
        <taxon>Fungi</taxon>
        <taxon>Dikarya</taxon>
        <taxon>Ascomycota</taxon>
        <taxon>Pezizomycotina</taxon>
        <taxon>Eurotiomycetes</taxon>
        <taxon>Eurotiomycetidae</taxon>
        <taxon>Onygenales</taxon>
        <taxon>Ajellomycetaceae</taxon>
        <taxon>Blastomyces</taxon>
    </lineage>
</organism>
<accession>A0A0J9ERM7</accession>
<feature type="non-terminal residue" evidence="1">
    <location>
        <position position="1"/>
    </location>
</feature>
<protein>
    <submittedName>
        <fullName evidence="1">Uncharacterized protein</fullName>
    </submittedName>
</protein>
<name>A0A0J9ERM7_AJEDA</name>
<dbReference type="EMBL" id="GG749502">
    <property type="protein sequence ID" value="KMW68706.1"/>
    <property type="molecule type" value="Genomic_DNA"/>
</dbReference>
<gene>
    <name evidence="1" type="ORF">BDDG_12988</name>
</gene>
<reference evidence="1" key="1">
    <citation type="submission" date="2010-03" db="EMBL/GenBank/DDBJ databases">
        <title>Annotation of Blastomyces dermatitidis strain ATCC 18188.</title>
        <authorList>
            <consortium name="The Broad Institute Genome Sequencing Platform"/>
            <consortium name="Broad Institute Genome Sequencing Center for Infectious Disease."/>
            <person name="Cuomo C."/>
            <person name="Klein B."/>
            <person name="Sullivan T."/>
            <person name="Heitman J."/>
            <person name="Young S."/>
            <person name="Zeng Q."/>
            <person name="Gargeya S."/>
            <person name="Alvarado L."/>
            <person name="Berlin A.M."/>
            <person name="Chapman S.B."/>
            <person name="Chen Z."/>
            <person name="Freedman E."/>
            <person name="Gellesch M."/>
            <person name="Goldberg J."/>
            <person name="Griggs A."/>
            <person name="Gujja S."/>
            <person name="Heilman E."/>
            <person name="Heiman D."/>
            <person name="Howarth C."/>
            <person name="Mehta T."/>
            <person name="Neiman D."/>
            <person name="Pearson M."/>
            <person name="Roberts A."/>
            <person name="Saif S."/>
            <person name="Shea T."/>
            <person name="Shenoy N."/>
            <person name="Sisk P."/>
            <person name="Stolte C."/>
            <person name="Sykes S."/>
            <person name="White J."/>
            <person name="Yandava C."/>
            <person name="Haas B."/>
            <person name="Nusbaum C."/>
            <person name="Birren B."/>
        </authorList>
    </citation>
    <scope>NUCLEOTIDE SEQUENCE</scope>
    <source>
        <strain evidence="1">ATCC 18188</strain>
    </source>
</reference>